<protein>
    <submittedName>
        <fullName evidence="2">GCN5-like N-acetyltransferase</fullName>
    </submittedName>
</protein>
<evidence type="ECO:0000313" key="2">
    <source>
        <dbReference type="EMBL" id="EKA61013.1"/>
    </source>
</evidence>
<dbReference type="STRING" id="1210046.B277_09727"/>
<proteinExistence type="predicted"/>
<feature type="domain" description="N-acetyltransferase" evidence="1">
    <location>
        <begin position="15"/>
        <end position="172"/>
    </location>
</feature>
<name>K1EP24_9MICO</name>
<reference evidence="2 3" key="1">
    <citation type="journal article" date="2012" name="J. Bacteriol.">
        <title>Genome Sequence of Janibacter hoylei MTCC8307, Isolated from the Stratospheric Air.</title>
        <authorList>
            <person name="Pawar S.P."/>
            <person name="Dhotre D.P."/>
            <person name="Shetty S.A."/>
            <person name="Chowdhury S.P."/>
            <person name="Chaudhari B.L."/>
            <person name="Shouche Y.S."/>
        </authorList>
    </citation>
    <scope>NUCLEOTIDE SEQUENCE [LARGE SCALE GENOMIC DNA]</scope>
    <source>
        <strain evidence="2 3">PVAS-1</strain>
    </source>
</reference>
<dbReference type="InterPro" id="IPR016181">
    <property type="entry name" value="Acyl_CoA_acyltransferase"/>
</dbReference>
<dbReference type="SUPFAM" id="SSF55729">
    <property type="entry name" value="Acyl-CoA N-acyltransferases (Nat)"/>
    <property type="match status" value="1"/>
</dbReference>
<dbReference type="InterPro" id="IPR051531">
    <property type="entry name" value="N-acetyltransferase"/>
</dbReference>
<dbReference type="PATRIC" id="fig|1210046.3.peg.1860"/>
<dbReference type="PANTHER" id="PTHR43792">
    <property type="entry name" value="GNAT FAMILY, PUTATIVE (AFU_ORTHOLOGUE AFUA_3G00765)-RELATED-RELATED"/>
    <property type="match status" value="1"/>
</dbReference>
<dbReference type="InterPro" id="IPR000182">
    <property type="entry name" value="GNAT_dom"/>
</dbReference>
<dbReference type="PANTHER" id="PTHR43792:SF16">
    <property type="entry name" value="N-ACETYLTRANSFERASE DOMAIN-CONTAINING PROTEIN"/>
    <property type="match status" value="1"/>
</dbReference>
<accession>K1EP24</accession>
<dbReference type="Pfam" id="PF13302">
    <property type="entry name" value="Acetyltransf_3"/>
    <property type="match status" value="1"/>
</dbReference>
<dbReference type="Proteomes" id="UP000004474">
    <property type="component" value="Unassembled WGS sequence"/>
</dbReference>
<dbReference type="PROSITE" id="PS51186">
    <property type="entry name" value="GNAT"/>
    <property type="match status" value="1"/>
</dbReference>
<gene>
    <name evidence="2" type="ORF">B277_09727</name>
</gene>
<dbReference type="Gene3D" id="3.40.630.30">
    <property type="match status" value="1"/>
</dbReference>
<dbReference type="EMBL" id="ALWX01000042">
    <property type="protein sequence ID" value="EKA61013.1"/>
    <property type="molecule type" value="Genomic_DNA"/>
</dbReference>
<dbReference type="eggNOG" id="COG1670">
    <property type="taxonomic scope" value="Bacteria"/>
</dbReference>
<keyword evidence="2" id="KW-0808">Transferase</keyword>
<evidence type="ECO:0000259" key="1">
    <source>
        <dbReference type="PROSITE" id="PS51186"/>
    </source>
</evidence>
<sequence>MGPGALMRTLRTRRLRLDPIGPENLPFLADLDGDAAVLRHLQPRARTREEALAHWSPRVPGPMWVGDLGERPVGWWALWPDEGGETAELGYRLARRWWRQGLAVEGARAVLDDGFADTRLQVVRAETMVVNAGSRGVMRRLGMREVRIEVREWEEPLLGADLGEVITEITRAQRLAADQPEASTPS</sequence>
<dbReference type="GO" id="GO:0016747">
    <property type="term" value="F:acyltransferase activity, transferring groups other than amino-acyl groups"/>
    <property type="evidence" value="ECO:0007669"/>
    <property type="project" value="InterPro"/>
</dbReference>
<dbReference type="AlphaFoldDB" id="K1EP24"/>
<evidence type="ECO:0000313" key="3">
    <source>
        <dbReference type="Proteomes" id="UP000004474"/>
    </source>
</evidence>
<comment type="caution">
    <text evidence="2">The sequence shown here is derived from an EMBL/GenBank/DDBJ whole genome shotgun (WGS) entry which is preliminary data.</text>
</comment>
<organism evidence="2 3">
    <name type="scientific">Janibacter hoylei PVAS-1</name>
    <dbReference type="NCBI Taxonomy" id="1210046"/>
    <lineage>
        <taxon>Bacteria</taxon>
        <taxon>Bacillati</taxon>
        <taxon>Actinomycetota</taxon>
        <taxon>Actinomycetes</taxon>
        <taxon>Micrococcales</taxon>
        <taxon>Intrasporangiaceae</taxon>
        <taxon>Janibacter</taxon>
    </lineage>
</organism>